<evidence type="ECO:0000256" key="2">
    <source>
        <dbReference type="ARBA" id="ARBA00022763"/>
    </source>
</evidence>
<comment type="domain">
    <text evidence="6">Has three domains with a flexible linker between the domains II and III and assumes an 'L' shape. Domain III is highly mobile and contacts RuvB.</text>
</comment>
<dbReference type="GO" id="GO:0005737">
    <property type="term" value="C:cytoplasm"/>
    <property type="evidence" value="ECO:0007669"/>
    <property type="project" value="UniProtKB-SubCell"/>
</dbReference>
<evidence type="ECO:0000256" key="6">
    <source>
        <dbReference type="HAMAP-Rule" id="MF_00031"/>
    </source>
</evidence>
<dbReference type="InterPro" id="IPR013849">
    <property type="entry name" value="DNA_helicase_Holl-junc_RuvA_I"/>
</dbReference>
<comment type="caution">
    <text evidence="6">Lacks conserved residue(s) required for the propagation of feature annotation.</text>
</comment>
<keyword evidence="8" id="KW-0347">Helicase</keyword>
<dbReference type="SMART" id="SM00278">
    <property type="entry name" value="HhH1"/>
    <property type="match status" value="2"/>
</dbReference>
<evidence type="ECO:0000256" key="3">
    <source>
        <dbReference type="ARBA" id="ARBA00023125"/>
    </source>
</evidence>
<comment type="caution">
    <text evidence="8">The sequence shown here is derived from an EMBL/GenBank/DDBJ whole genome shotgun (WGS) entry which is preliminary data.</text>
</comment>
<comment type="function">
    <text evidence="6">The RuvA-RuvB-RuvC complex processes Holliday junction (HJ) DNA during genetic recombination and DNA repair, while the RuvA-RuvB complex plays an important role in the rescue of blocked DNA replication forks via replication fork reversal (RFR). RuvA specifically binds to HJ cruciform DNA, conferring on it an open structure. The RuvB hexamer acts as an ATP-dependent pump, pulling dsDNA into and through the RuvAB complex. HJ branch migration allows RuvC to scan DNA until it finds its consensus sequence, where it cleaves and resolves the cruciform DNA.</text>
</comment>
<dbReference type="InterPro" id="IPR036267">
    <property type="entry name" value="RuvA_C_sf"/>
</dbReference>
<evidence type="ECO:0000256" key="4">
    <source>
        <dbReference type="ARBA" id="ARBA00023172"/>
    </source>
</evidence>
<dbReference type="eggNOG" id="COG0632">
    <property type="taxonomic scope" value="Bacteria"/>
</dbReference>
<evidence type="ECO:0000313" key="8">
    <source>
        <dbReference type="EMBL" id="ERI09487.1"/>
    </source>
</evidence>
<evidence type="ECO:0000256" key="5">
    <source>
        <dbReference type="ARBA" id="ARBA00023204"/>
    </source>
</evidence>
<dbReference type="InterPro" id="IPR000085">
    <property type="entry name" value="RuvA"/>
</dbReference>
<dbReference type="NCBIfam" id="TIGR00084">
    <property type="entry name" value="ruvA"/>
    <property type="match status" value="1"/>
</dbReference>
<feature type="domain" description="Helix-hairpin-helix DNA-binding motif class 1" evidence="7">
    <location>
        <begin position="74"/>
        <end position="93"/>
    </location>
</feature>
<dbReference type="Pfam" id="PF14520">
    <property type="entry name" value="HHH_5"/>
    <property type="match status" value="1"/>
</dbReference>
<evidence type="ECO:0000256" key="1">
    <source>
        <dbReference type="ARBA" id="ARBA00022490"/>
    </source>
</evidence>
<proteinExistence type="inferred from homology"/>
<keyword evidence="4 6" id="KW-0233">DNA recombination</keyword>
<dbReference type="GO" id="GO:0005524">
    <property type="term" value="F:ATP binding"/>
    <property type="evidence" value="ECO:0007669"/>
    <property type="project" value="InterPro"/>
</dbReference>
<keyword evidence="1 6" id="KW-0963">Cytoplasm</keyword>
<keyword evidence="9" id="KW-1185">Reference proteome</keyword>
<accession>U1YBJ8</accession>
<dbReference type="GO" id="GO:0000400">
    <property type="term" value="F:four-way junction DNA binding"/>
    <property type="evidence" value="ECO:0007669"/>
    <property type="project" value="UniProtKB-UniRule"/>
</dbReference>
<keyword evidence="8" id="KW-0067">ATP-binding</keyword>
<dbReference type="PATRIC" id="fig|649747.3.peg.2193"/>
<comment type="similarity">
    <text evidence="6">Belongs to the RuvA family.</text>
</comment>
<protein>
    <recommendedName>
        <fullName evidence="6">Holliday junction branch migration complex subunit RuvA</fullName>
    </recommendedName>
</protein>
<keyword evidence="2 6" id="KW-0227">DNA damage</keyword>
<dbReference type="InterPro" id="IPR003583">
    <property type="entry name" value="Hlx-hairpin-Hlx_DNA-bd_motif"/>
</dbReference>
<dbReference type="GO" id="GO:0006310">
    <property type="term" value="P:DNA recombination"/>
    <property type="evidence" value="ECO:0007669"/>
    <property type="project" value="UniProtKB-UniRule"/>
</dbReference>
<keyword evidence="5 6" id="KW-0234">DNA repair</keyword>
<organism evidence="8 9">
    <name type="scientific">Aneurinibacillus aneurinilyticus ATCC 12856</name>
    <dbReference type="NCBI Taxonomy" id="649747"/>
    <lineage>
        <taxon>Bacteria</taxon>
        <taxon>Bacillati</taxon>
        <taxon>Bacillota</taxon>
        <taxon>Bacilli</taxon>
        <taxon>Bacillales</taxon>
        <taxon>Paenibacillaceae</taxon>
        <taxon>Aneurinibacillus group</taxon>
        <taxon>Aneurinibacillus</taxon>
    </lineage>
</organism>
<evidence type="ECO:0000259" key="7">
    <source>
        <dbReference type="SMART" id="SM00278"/>
    </source>
</evidence>
<dbReference type="Gene3D" id="1.10.150.20">
    <property type="entry name" value="5' to 3' exonuclease, C-terminal subdomain"/>
    <property type="match status" value="1"/>
</dbReference>
<dbReference type="Pfam" id="PF07499">
    <property type="entry name" value="RuvA_C"/>
    <property type="match status" value="1"/>
</dbReference>
<dbReference type="STRING" id="649747.HMPREF0083_02416"/>
<gene>
    <name evidence="6" type="primary">ruvA</name>
    <name evidence="8" type="ORF">HMPREF0083_02416</name>
</gene>
<dbReference type="SUPFAM" id="SSF47781">
    <property type="entry name" value="RuvA domain 2-like"/>
    <property type="match status" value="1"/>
</dbReference>
<dbReference type="EMBL" id="AWSJ01000148">
    <property type="protein sequence ID" value="ERI09487.1"/>
    <property type="molecule type" value="Genomic_DNA"/>
</dbReference>
<dbReference type="AlphaFoldDB" id="U1YBJ8"/>
<dbReference type="SUPFAM" id="SSF50249">
    <property type="entry name" value="Nucleic acid-binding proteins"/>
    <property type="match status" value="1"/>
</dbReference>
<dbReference type="Proteomes" id="UP000016511">
    <property type="component" value="Unassembled WGS sequence"/>
</dbReference>
<dbReference type="Pfam" id="PF01330">
    <property type="entry name" value="RuvA_N"/>
    <property type="match status" value="1"/>
</dbReference>
<comment type="subcellular location">
    <subcellularLocation>
        <location evidence="6">Cytoplasm</location>
    </subcellularLocation>
</comment>
<dbReference type="HAMAP" id="MF_00031">
    <property type="entry name" value="DNA_HJ_migration_RuvA"/>
    <property type="match status" value="1"/>
</dbReference>
<dbReference type="GO" id="GO:0048476">
    <property type="term" value="C:Holliday junction resolvase complex"/>
    <property type="evidence" value="ECO:0007669"/>
    <property type="project" value="UniProtKB-UniRule"/>
</dbReference>
<evidence type="ECO:0000313" key="9">
    <source>
        <dbReference type="Proteomes" id="UP000016511"/>
    </source>
</evidence>
<sequence length="216" mass="23946">MGMIDFIEGQVAYVEADCVVLASQGIGYRIFTGNPFQYREGETGAIRIYTHHYVREDAVHLYGFPTRNERDLFRKLLDVSGIGPKGALAMISAGTPEQIIAAVTQENIEFLTRFPGVGKKTAQRIILDLKDKLKALAVQEKAVARVEGEPELTDGDEPTLFHAFDEPKQEAMEALGALGYSHTEIQKVMKKLEKEGADLASTDKIVKRALQMFLTT</sequence>
<dbReference type="Gene3D" id="2.40.50.140">
    <property type="entry name" value="Nucleic acid-binding proteins"/>
    <property type="match status" value="1"/>
</dbReference>
<dbReference type="HOGENOM" id="CLU_087936_1_0_9"/>
<keyword evidence="8" id="KW-0547">Nucleotide-binding</keyword>
<keyword evidence="8" id="KW-0378">Hydrolase</keyword>
<dbReference type="InterPro" id="IPR011114">
    <property type="entry name" value="RuvA_C"/>
</dbReference>
<dbReference type="GO" id="GO:0006281">
    <property type="term" value="P:DNA repair"/>
    <property type="evidence" value="ECO:0007669"/>
    <property type="project" value="UniProtKB-UniRule"/>
</dbReference>
<dbReference type="GO" id="GO:0009379">
    <property type="term" value="C:Holliday junction helicase complex"/>
    <property type="evidence" value="ECO:0007669"/>
    <property type="project" value="InterPro"/>
</dbReference>
<dbReference type="SUPFAM" id="SSF46929">
    <property type="entry name" value="DNA helicase RuvA subunit, C-terminal domain"/>
    <property type="match status" value="1"/>
</dbReference>
<dbReference type="Gene3D" id="1.10.8.10">
    <property type="entry name" value="DNA helicase RuvA subunit, C-terminal domain"/>
    <property type="match status" value="1"/>
</dbReference>
<name>U1YBJ8_ANEAE</name>
<feature type="region of interest" description="Domain III" evidence="6">
    <location>
        <begin position="156"/>
        <end position="216"/>
    </location>
</feature>
<dbReference type="InterPro" id="IPR010994">
    <property type="entry name" value="RuvA_2-like"/>
</dbReference>
<dbReference type="GO" id="GO:0009378">
    <property type="term" value="F:four-way junction helicase activity"/>
    <property type="evidence" value="ECO:0007669"/>
    <property type="project" value="InterPro"/>
</dbReference>
<feature type="domain" description="Helix-hairpin-helix DNA-binding motif class 1" evidence="7">
    <location>
        <begin position="109"/>
        <end position="128"/>
    </location>
</feature>
<reference evidence="8 9" key="1">
    <citation type="submission" date="2013-08" db="EMBL/GenBank/DDBJ databases">
        <authorList>
            <person name="Weinstock G."/>
            <person name="Sodergren E."/>
            <person name="Wylie T."/>
            <person name="Fulton L."/>
            <person name="Fulton R."/>
            <person name="Fronick C."/>
            <person name="O'Laughlin M."/>
            <person name="Godfrey J."/>
            <person name="Miner T."/>
            <person name="Herter B."/>
            <person name="Appelbaum E."/>
            <person name="Cordes M."/>
            <person name="Lek S."/>
            <person name="Wollam A."/>
            <person name="Pepin K.H."/>
            <person name="Palsikar V.B."/>
            <person name="Mitreva M."/>
            <person name="Wilson R.K."/>
        </authorList>
    </citation>
    <scope>NUCLEOTIDE SEQUENCE [LARGE SCALE GENOMIC DNA]</scope>
    <source>
        <strain evidence="8 9">ATCC 12856</strain>
    </source>
</reference>
<keyword evidence="3 6" id="KW-0238">DNA-binding</keyword>
<dbReference type="CDD" id="cd14332">
    <property type="entry name" value="UBA_RuvA_C"/>
    <property type="match status" value="1"/>
</dbReference>
<dbReference type="InterPro" id="IPR012340">
    <property type="entry name" value="NA-bd_OB-fold"/>
</dbReference>
<comment type="subunit">
    <text evidence="6">Homotetramer. Forms an RuvA(8)-RuvB(12)-Holliday junction (HJ) complex. HJ DNA is sandwiched between 2 RuvA tetramers; dsDNA enters through RuvA and exits via RuvB. An RuvB hexamer assembles on each DNA strand where it exits the tetramer. Each RuvB hexamer is contacted by two RuvA subunits (via domain III) on 2 adjacent RuvB subunits; this complex drives branch migration. In the full resolvosome a probable DNA-RuvA(4)-RuvB(12)-RuvC(2) complex forms which resolves the HJ.</text>
</comment>